<dbReference type="Pfam" id="PF07715">
    <property type="entry name" value="Plug"/>
    <property type="match status" value="1"/>
</dbReference>
<dbReference type="InterPro" id="IPR036942">
    <property type="entry name" value="Beta-barrel_TonB_sf"/>
</dbReference>
<evidence type="ECO:0000256" key="8">
    <source>
        <dbReference type="ARBA" id="ARBA00023077"/>
    </source>
</evidence>
<evidence type="ECO:0000256" key="7">
    <source>
        <dbReference type="ARBA" id="ARBA00023065"/>
    </source>
</evidence>
<dbReference type="PANTHER" id="PTHR32552:SF81">
    <property type="entry name" value="TONB-DEPENDENT OUTER MEMBRANE RECEPTOR"/>
    <property type="match status" value="1"/>
</dbReference>
<keyword evidence="10 11" id="KW-0998">Cell outer membrane</keyword>
<evidence type="ECO:0000256" key="1">
    <source>
        <dbReference type="ARBA" id="ARBA00004571"/>
    </source>
</evidence>
<evidence type="ECO:0000256" key="2">
    <source>
        <dbReference type="ARBA" id="ARBA00022448"/>
    </source>
</evidence>
<organism evidence="16 17">
    <name type="scientific">Hallella faecis</name>
    <dbReference type="NCBI Taxonomy" id="2841596"/>
    <lineage>
        <taxon>Bacteria</taxon>
        <taxon>Pseudomonadati</taxon>
        <taxon>Bacteroidota</taxon>
        <taxon>Bacteroidia</taxon>
        <taxon>Bacteroidales</taxon>
        <taxon>Prevotellaceae</taxon>
        <taxon>Hallella</taxon>
    </lineage>
</organism>
<dbReference type="SUPFAM" id="SSF56935">
    <property type="entry name" value="Porins"/>
    <property type="match status" value="1"/>
</dbReference>
<evidence type="ECO:0000256" key="5">
    <source>
        <dbReference type="ARBA" id="ARBA00022692"/>
    </source>
</evidence>
<feature type="chain" id="PRO_5046121249" evidence="13">
    <location>
        <begin position="37"/>
        <end position="816"/>
    </location>
</feature>
<evidence type="ECO:0000256" key="13">
    <source>
        <dbReference type="SAM" id="SignalP"/>
    </source>
</evidence>
<keyword evidence="9 11" id="KW-0472">Membrane</keyword>
<comment type="similarity">
    <text evidence="11 12">Belongs to the TonB-dependent receptor family.</text>
</comment>
<evidence type="ECO:0000256" key="6">
    <source>
        <dbReference type="ARBA" id="ARBA00023004"/>
    </source>
</evidence>
<evidence type="ECO:0000256" key="3">
    <source>
        <dbReference type="ARBA" id="ARBA00022452"/>
    </source>
</evidence>
<evidence type="ECO:0000313" key="17">
    <source>
        <dbReference type="Proteomes" id="UP001487296"/>
    </source>
</evidence>
<evidence type="ECO:0000259" key="15">
    <source>
        <dbReference type="Pfam" id="PF07715"/>
    </source>
</evidence>
<dbReference type="Proteomes" id="UP001487296">
    <property type="component" value="Unassembled WGS sequence"/>
</dbReference>
<keyword evidence="7" id="KW-0406">Ion transport</keyword>
<dbReference type="InterPro" id="IPR012910">
    <property type="entry name" value="Plug_dom"/>
</dbReference>
<keyword evidence="8 12" id="KW-0798">TonB box</keyword>
<evidence type="ECO:0000256" key="10">
    <source>
        <dbReference type="ARBA" id="ARBA00023237"/>
    </source>
</evidence>
<dbReference type="PANTHER" id="PTHR32552">
    <property type="entry name" value="FERRICHROME IRON RECEPTOR-RELATED"/>
    <property type="match status" value="1"/>
</dbReference>
<dbReference type="Gene3D" id="2.40.170.20">
    <property type="entry name" value="TonB-dependent receptor, beta-barrel domain"/>
    <property type="match status" value="2"/>
</dbReference>
<comment type="subcellular location">
    <subcellularLocation>
        <location evidence="1 11">Cell outer membrane</location>
        <topology evidence="1 11">Multi-pass membrane protein</topology>
    </subcellularLocation>
</comment>
<keyword evidence="17" id="KW-1185">Reference proteome</keyword>
<protein>
    <submittedName>
        <fullName evidence="16">TonB-dependent receptor</fullName>
    </submittedName>
</protein>
<keyword evidence="16" id="KW-0675">Receptor</keyword>
<dbReference type="InterPro" id="IPR039426">
    <property type="entry name" value="TonB-dep_rcpt-like"/>
</dbReference>
<dbReference type="EMBL" id="JBBNFP010000035">
    <property type="protein sequence ID" value="MEQ2487175.1"/>
    <property type="molecule type" value="Genomic_DNA"/>
</dbReference>
<keyword evidence="13" id="KW-0732">Signal</keyword>
<dbReference type="Pfam" id="PF00593">
    <property type="entry name" value="TonB_dep_Rec_b-barrel"/>
    <property type="match status" value="1"/>
</dbReference>
<keyword evidence="3 11" id="KW-1134">Transmembrane beta strand</keyword>
<keyword evidence="5 11" id="KW-0812">Transmembrane</keyword>
<keyword evidence="2 11" id="KW-0813">Transport</keyword>
<reference evidence="16 17" key="1">
    <citation type="submission" date="2024-04" db="EMBL/GenBank/DDBJ databases">
        <title>Human intestinal bacterial collection.</title>
        <authorList>
            <person name="Pauvert C."/>
            <person name="Hitch T.C.A."/>
            <person name="Clavel T."/>
        </authorList>
    </citation>
    <scope>NUCLEOTIDE SEQUENCE [LARGE SCALE GENOMIC DNA]</scope>
    <source>
        <strain evidence="16 17">CLA-AA-H145</strain>
    </source>
</reference>
<name>A0ABV1FRY2_9BACT</name>
<evidence type="ECO:0000313" key="16">
    <source>
        <dbReference type="EMBL" id="MEQ2487175.1"/>
    </source>
</evidence>
<dbReference type="PROSITE" id="PS52016">
    <property type="entry name" value="TONB_DEPENDENT_REC_3"/>
    <property type="match status" value="1"/>
</dbReference>
<sequence>MKNREQQHTTFSTLPLRHRAVAALALALAASATAEADVTNPADTSLVRDLDEMIVVSQPKEQYRMRQQPVSSSMFSGRQVEALGASDLRELSAFVPNFTMPVYGSRYTSSMYVRGIGSRVSSPAVGIYVDGVPLMSKSAFNHHFYNLLRVDVLRGPQATLYGLNSEGGLVRLYTRDPMAYQGTDLKVGVGSHLRRSAEVAHYHKVNSQWAYSVEGFYDGQNGFYKNPTTGERADRSNEAGGRLKLVWQPSERWDVRYVADYQYVRQNAFPYGLLDDAGHTAPPNTNRQSNYRRNLLTTSLSVGFKANAFDLTSTTSYQYVKDYMLMDIDYLPADFLRMEERQFQNAMTQEIALKSRRPVADRWRWTLGAFAGFTWLKTGSLVHFDPGMDTFLGNTVQGAMYNAMVSSMAGRFMANGMTADAATAMAKATIERAGGVSVSADMRDVPGSYHTPTYNLGVFHESNIVVTPRLTATVGLRYDWSKVAISYDTHAAMQMLVSVMGREMGATISSALRDERHNQWGKLLPKVGLTYRLDEEGSNVYAVVSKGYRAGGYNIQMFSDIMQVELEANSSQRGDYDVPHTKADYDRIAHSIAYKPETSWNYEVGAHANLFGGSVQADLSAFFMRIRNQQLSVMASRYGFGRTMTNAGKSNSCGVEVALRGSALADRLAWTASYGYTRAVFKEYKDSVSAAGAVAVTDYEGRRVPFVPEHTVAASANYTLPVASPWLHGVTVGADVSGQGKTYWDEANTKSQRFYAVVGAHLAFDMGRVEVDLWGRNLTNNRHQVFAVNSGATGSNLWFAQRANPIQVGVDLRWKL</sequence>
<feature type="signal peptide" evidence="13">
    <location>
        <begin position="1"/>
        <end position="36"/>
    </location>
</feature>
<gene>
    <name evidence="16" type="ORF">AAAT34_08940</name>
</gene>
<evidence type="ECO:0000256" key="11">
    <source>
        <dbReference type="PROSITE-ProRule" id="PRU01360"/>
    </source>
</evidence>
<evidence type="ECO:0000256" key="9">
    <source>
        <dbReference type="ARBA" id="ARBA00023136"/>
    </source>
</evidence>
<dbReference type="RefSeq" id="WP_215760213.1">
    <property type="nucleotide sequence ID" value="NZ_JAHKBE010000034.1"/>
</dbReference>
<evidence type="ECO:0000256" key="4">
    <source>
        <dbReference type="ARBA" id="ARBA00022496"/>
    </source>
</evidence>
<dbReference type="InterPro" id="IPR000531">
    <property type="entry name" value="Beta-barrel_TonB"/>
</dbReference>
<keyword evidence="4" id="KW-0410">Iron transport</keyword>
<comment type="caution">
    <text evidence="16">The sequence shown here is derived from an EMBL/GenBank/DDBJ whole genome shotgun (WGS) entry which is preliminary data.</text>
</comment>
<accession>A0ABV1FRY2</accession>
<evidence type="ECO:0000259" key="14">
    <source>
        <dbReference type="Pfam" id="PF00593"/>
    </source>
</evidence>
<proteinExistence type="inferred from homology"/>
<feature type="domain" description="TonB-dependent receptor-like beta-barrel" evidence="14">
    <location>
        <begin position="445"/>
        <end position="778"/>
    </location>
</feature>
<keyword evidence="6" id="KW-0408">Iron</keyword>
<feature type="domain" description="TonB-dependent receptor plug" evidence="15">
    <location>
        <begin position="66"/>
        <end position="168"/>
    </location>
</feature>
<evidence type="ECO:0000256" key="12">
    <source>
        <dbReference type="RuleBase" id="RU003357"/>
    </source>
</evidence>